<dbReference type="InterPro" id="IPR000045">
    <property type="entry name" value="Prepilin_IV_endopep_pep"/>
</dbReference>
<dbReference type="GO" id="GO:0005886">
    <property type="term" value="C:plasma membrane"/>
    <property type="evidence" value="ECO:0007669"/>
    <property type="project" value="TreeGrafter"/>
</dbReference>
<comment type="caution">
    <text evidence="4">The sequence shown here is derived from an EMBL/GenBank/DDBJ whole genome shotgun (WGS) entry which is preliminary data.</text>
</comment>
<keyword evidence="2" id="KW-0472">Membrane</keyword>
<proteinExistence type="inferred from homology"/>
<evidence type="ECO:0000256" key="1">
    <source>
        <dbReference type="ARBA" id="ARBA00005801"/>
    </source>
</evidence>
<dbReference type="Pfam" id="PF01478">
    <property type="entry name" value="Peptidase_A24"/>
    <property type="match status" value="1"/>
</dbReference>
<dbReference type="AlphaFoldDB" id="A0A7V8GKW7"/>
<dbReference type="PANTHER" id="PTHR30487:SF0">
    <property type="entry name" value="PREPILIN LEADER PEPTIDASE_N-METHYLTRANSFERASE-RELATED"/>
    <property type="match status" value="1"/>
</dbReference>
<protein>
    <submittedName>
        <fullName evidence="4">Prepilin peptidase</fullName>
    </submittedName>
</protein>
<dbReference type="GO" id="GO:0006465">
    <property type="term" value="P:signal peptide processing"/>
    <property type="evidence" value="ECO:0007669"/>
    <property type="project" value="TreeGrafter"/>
</dbReference>
<feature type="domain" description="Prepilin type IV endopeptidase peptidase" evidence="3">
    <location>
        <begin position="7"/>
        <end position="108"/>
    </location>
</feature>
<evidence type="ECO:0000313" key="5">
    <source>
        <dbReference type="Proteomes" id="UP000462066"/>
    </source>
</evidence>
<dbReference type="RefSeq" id="WP_162311716.1">
    <property type="nucleotide sequence ID" value="NZ_JACHGU010000002.1"/>
</dbReference>
<accession>A0A7V8GKW7</accession>
<dbReference type="PANTHER" id="PTHR30487">
    <property type="entry name" value="TYPE 4 PREPILIN-LIKE PROTEINS LEADER PEPTIDE-PROCESSING ENZYME"/>
    <property type="match status" value="1"/>
</dbReference>
<keyword evidence="2" id="KW-0812">Transmembrane</keyword>
<dbReference type="Proteomes" id="UP000462066">
    <property type="component" value="Unassembled WGS sequence"/>
</dbReference>
<evidence type="ECO:0000256" key="2">
    <source>
        <dbReference type="SAM" id="Phobius"/>
    </source>
</evidence>
<gene>
    <name evidence="4" type="ORF">B1992_11885</name>
</gene>
<evidence type="ECO:0000313" key="4">
    <source>
        <dbReference type="EMBL" id="KAF1685437.1"/>
    </source>
</evidence>
<keyword evidence="2" id="KW-1133">Transmembrane helix</keyword>
<dbReference type="GO" id="GO:0004190">
    <property type="term" value="F:aspartic-type endopeptidase activity"/>
    <property type="evidence" value="ECO:0007669"/>
    <property type="project" value="InterPro"/>
</dbReference>
<sequence>MSPLHLIALLLALHVALSDLHARRVSNRALLAALSAGAIAMCTPWSGMPASTAALSALLGLAVLLPFYRLGWMGAGDVKFFATLGFLLGWPSLLPIWIVASLLAGAHAVAVLATRRNEAWAPARAFQRRGWLPAQAVRAGTRMASRDRTGAPYATFLAIGAVVLLLAPEVFRHG</sequence>
<dbReference type="EMBL" id="MWIP01000013">
    <property type="protein sequence ID" value="KAF1685437.1"/>
    <property type="molecule type" value="Genomic_DNA"/>
</dbReference>
<name>A0A7V8GKW7_9GAMM</name>
<feature type="transmembrane region" description="Helical" evidence="2">
    <location>
        <begin position="92"/>
        <end position="114"/>
    </location>
</feature>
<keyword evidence="5" id="KW-1185">Reference proteome</keyword>
<organism evidence="4 5">
    <name type="scientific">Pseudoxanthomonas broegbernensis</name>
    <dbReference type="NCBI Taxonomy" id="83619"/>
    <lineage>
        <taxon>Bacteria</taxon>
        <taxon>Pseudomonadati</taxon>
        <taxon>Pseudomonadota</taxon>
        <taxon>Gammaproteobacteria</taxon>
        <taxon>Lysobacterales</taxon>
        <taxon>Lysobacteraceae</taxon>
        <taxon>Pseudoxanthomonas</taxon>
    </lineage>
</organism>
<feature type="transmembrane region" description="Helical" evidence="2">
    <location>
        <begin position="53"/>
        <end position="72"/>
    </location>
</feature>
<feature type="transmembrane region" description="Helical" evidence="2">
    <location>
        <begin position="151"/>
        <end position="171"/>
    </location>
</feature>
<dbReference type="InterPro" id="IPR050882">
    <property type="entry name" value="Prepilin_peptidase/N-MTase"/>
</dbReference>
<reference evidence="4 5" key="1">
    <citation type="submission" date="2017-10" db="EMBL/GenBank/DDBJ databases">
        <title>Whole genome sequencing of Pseudoxanthomonas broegbernensis DSM 12573(T).</title>
        <authorList>
            <person name="Kumar S."/>
            <person name="Bansal K."/>
            <person name="Kaur A."/>
            <person name="Patil P."/>
            <person name="Sharma S."/>
            <person name="Patil P.B."/>
        </authorList>
    </citation>
    <scope>NUCLEOTIDE SEQUENCE [LARGE SCALE GENOMIC DNA]</scope>
    <source>
        <strain evidence="4 5">DSM 12573</strain>
    </source>
</reference>
<comment type="similarity">
    <text evidence="1">Belongs to the peptidase A24 family.</text>
</comment>
<dbReference type="Gene3D" id="1.20.120.1220">
    <property type="match status" value="1"/>
</dbReference>
<evidence type="ECO:0000259" key="3">
    <source>
        <dbReference type="Pfam" id="PF01478"/>
    </source>
</evidence>